<accession>A0ABS2FVA4</accession>
<evidence type="ECO:0000313" key="2">
    <source>
        <dbReference type="Proteomes" id="UP000719500"/>
    </source>
</evidence>
<dbReference type="Proteomes" id="UP000719500">
    <property type="component" value="Unassembled WGS sequence"/>
</dbReference>
<sequence>MGKRVYLSYLLDEDSVVWPGEPTVRIEQDTSIRQNGYNSFKTTLPNHHGTHMDGPAHFNPDGPRLMELPMEYFCFDRVAAADVPKDPGEGIVPEDLKPWEEAIRAADLLLLKTGLCKIRDTQPRVYEAQGAFLTPEVCRYLVETFPDLKAIGLDFLSVGTPANQLSKQAHRILFGCHNGKYIPAIEDMDLRPLFETETPLKSVIAAPLRLGKVDSSQVTVIGEFRE</sequence>
<dbReference type="Gene3D" id="3.50.30.50">
    <property type="entry name" value="Putative cyclase"/>
    <property type="match status" value="1"/>
</dbReference>
<dbReference type="InterPro" id="IPR007325">
    <property type="entry name" value="KFase/CYL"/>
</dbReference>
<keyword evidence="2" id="KW-1185">Reference proteome</keyword>
<dbReference type="PANTHER" id="PTHR31118:SF32">
    <property type="entry name" value="KYNURENINE FORMAMIDASE"/>
    <property type="match status" value="1"/>
</dbReference>
<dbReference type="InterPro" id="IPR037175">
    <property type="entry name" value="KFase_sf"/>
</dbReference>
<comment type="caution">
    <text evidence="1">The sequence shown here is derived from an EMBL/GenBank/DDBJ whole genome shotgun (WGS) entry which is preliminary data.</text>
</comment>
<evidence type="ECO:0000313" key="1">
    <source>
        <dbReference type="EMBL" id="MBM6851258.1"/>
    </source>
</evidence>
<dbReference type="PANTHER" id="PTHR31118">
    <property type="entry name" value="CYCLASE-LIKE PROTEIN 2"/>
    <property type="match status" value="1"/>
</dbReference>
<proteinExistence type="predicted"/>
<gene>
    <name evidence="1" type="ORF">H9X91_07385</name>
</gene>
<reference evidence="1 2" key="1">
    <citation type="journal article" date="2021" name="Sci. Rep.">
        <title>The distribution of antibiotic resistance genes in chicken gut microbiota commensals.</title>
        <authorList>
            <person name="Juricova H."/>
            <person name="Matiasovicova J."/>
            <person name="Kubasova T."/>
            <person name="Cejkova D."/>
            <person name="Rychlik I."/>
        </authorList>
    </citation>
    <scope>NUCLEOTIDE SEQUENCE [LARGE SCALE GENOMIC DNA]</scope>
    <source>
        <strain evidence="1 2">An411</strain>
    </source>
</reference>
<dbReference type="EMBL" id="JACSNX010000008">
    <property type="protein sequence ID" value="MBM6851258.1"/>
    <property type="molecule type" value="Genomic_DNA"/>
</dbReference>
<organism evidence="1 2">
    <name type="scientific">Oscillibacter valericigenes</name>
    <dbReference type="NCBI Taxonomy" id="351091"/>
    <lineage>
        <taxon>Bacteria</taxon>
        <taxon>Bacillati</taxon>
        <taxon>Bacillota</taxon>
        <taxon>Clostridia</taxon>
        <taxon>Eubacteriales</taxon>
        <taxon>Oscillospiraceae</taxon>
        <taxon>Oscillibacter</taxon>
    </lineage>
</organism>
<dbReference type="Pfam" id="PF04199">
    <property type="entry name" value="Cyclase"/>
    <property type="match status" value="1"/>
</dbReference>
<name>A0ABS2FVA4_9FIRM</name>
<dbReference type="RefSeq" id="WP_204803961.1">
    <property type="nucleotide sequence ID" value="NZ_JACSNX010000008.1"/>
</dbReference>
<protein>
    <submittedName>
        <fullName evidence="1">Cyclase family protein</fullName>
    </submittedName>
</protein>
<dbReference type="SUPFAM" id="SSF102198">
    <property type="entry name" value="Putative cyclase"/>
    <property type="match status" value="1"/>
</dbReference>